<dbReference type="Proteomes" id="UP001362999">
    <property type="component" value="Unassembled WGS sequence"/>
</dbReference>
<accession>A0AAW0A3C0</accession>
<comment type="caution">
    <text evidence="2">The sequence shown here is derived from an EMBL/GenBank/DDBJ whole genome shotgun (WGS) entry which is preliminary data.</text>
</comment>
<gene>
    <name evidence="2" type="ORF">R3P38DRAFT_2733483</name>
</gene>
<name>A0AAW0A3C0_9AGAR</name>
<evidence type="ECO:0000313" key="3">
    <source>
        <dbReference type="Proteomes" id="UP001362999"/>
    </source>
</evidence>
<proteinExistence type="predicted"/>
<keyword evidence="3" id="KW-1185">Reference proteome</keyword>
<feature type="region of interest" description="Disordered" evidence="1">
    <location>
        <begin position="1"/>
        <end position="58"/>
    </location>
</feature>
<dbReference type="InterPro" id="IPR050618">
    <property type="entry name" value="Ubq-SigPath_Reg"/>
</dbReference>
<dbReference type="InterPro" id="IPR043136">
    <property type="entry name" value="B30.2/SPRY_sf"/>
</dbReference>
<evidence type="ECO:0000313" key="2">
    <source>
        <dbReference type="EMBL" id="KAK7000475.1"/>
    </source>
</evidence>
<sequence length="354" mass="39227">MFSGLRSHLKSRTTQSNQPPNPPSSSYYAPPPGPPPTSNSLPGYSLTSGESHDNSDQTNATLDDYEIADHFCRQYPDPFPAKVFPDDFKPFTVDKWGLVQRKEPSEDMIPTEIGDLSISVDKDSPNFLSMGPSHRLVLEKRRHDKRAAHFKNRGDACLTSNLPLIAGHYISSTKRGVYFEITVRRLEGDATIALGMQCLPYPPNRLPGWHRNSAALHFDDCRLYYDDPDGGVDYVRNVYDSATGTSIQHANIPQINTNDTIGCGYEFPPSGGIGSLFYTYNGERLTTAFPAIFDARPAGREVDVYAAVGITNGPCQFDINFGLKSFKWSGSGQQVEWTVDGLFRHFGDGPPEYS</sequence>
<feature type="compositionally biased region" description="Pro residues" evidence="1">
    <location>
        <begin position="19"/>
        <end position="37"/>
    </location>
</feature>
<reference evidence="2 3" key="1">
    <citation type="journal article" date="2024" name="J Genomics">
        <title>Draft genome sequencing and assembly of Favolaschia claudopus CIRM-BRFM 2984 isolated from oak limbs.</title>
        <authorList>
            <person name="Navarro D."/>
            <person name="Drula E."/>
            <person name="Chaduli D."/>
            <person name="Cazenave R."/>
            <person name="Ahrendt S."/>
            <person name="Wang J."/>
            <person name="Lipzen A."/>
            <person name="Daum C."/>
            <person name="Barry K."/>
            <person name="Grigoriev I.V."/>
            <person name="Favel A."/>
            <person name="Rosso M.N."/>
            <person name="Martin F."/>
        </authorList>
    </citation>
    <scope>NUCLEOTIDE SEQUENCE [LARGE SCALE GENOMIC DNA]</scope>
    <source>
        <strain evidence="2 3">CIRM-BRFM 2984</strain>
    </source>
</reference>
<organism evidence="2 3">
    <name type="scientific">Favolaschia claudopus</name>
    <dbReference type="NCBI Taxonomy" id="2862362"/>
    <lineage>
        <taxon>Eukaryota</taxon>
        <taxon>Fungi</taxon>
        <taxon>Dikarya</taxon>
        <taxon>Basidiomycota</taxon>
        <taxon>Agaricomycotina</taxon>
        <taxon>Agaricomycetes</taxon>
        <taxon>Agaricomycetidae</taxon>
        <taxon>Agaricales</taxon>
        <taxon>Marasmiineae</taxon>
        <taxon>Mycenaceae</taxon>
        <taxon>Favolaschia</taxon>
    </lineage>
</organism>
<dbReference type="InterPro" id="IPR013320">
    <property type="entry name" value="ConA-like_dom_sf"/>
</dbReference>
<dbReference type="PANTHER" id="PTHR12864">
    <property type="entry name" value="RAN BINDING PROTEIN 9-RELATED"/>
    <property type="match status" value="1"/>
</dbReference>
<dbReference type="AlphaFoldDB" id="A0AAW0A3C0"/>
<dbReference type="Gene3D" id="2.60.120.920">
    <property type="match status" value="1"/>
</dbReference>
<dbReference type="EMBL" id="JAWWNJ010000089">
    <property type="protein sequence ID" value="KAK7000475.1"/>
    <property type="molecule type" value="Genomic_DNA"/>
</dbReference>
<evidence type="ECO:0000256" key="1">
    <source>
        <dbReference type="SAM" id="MobiDB-lite"/>
    </source>
</evidence>
<dbReference type="SUPFAM" id="SSF49899">
    <property type="entry name" value="Concanavalin A-like lectins/glucanases"/>
    <property type="match status" value="1"/>
</dbReference>
<protein>
    <submittedName>
        <fullName evidence="2">Endosome protein</fullName>
    </submittedName>
</protein>